<sequence length="468" mass="50853">MYTYAVSFPWSAFERGRSCTRDRGGRTCTYVVARSPLGAPAAPPFVCFGSISRSPRLICGRDFTRTVSSSRSDSHASSHFYPTMFFNEVLVSAHTQHFAGCIHDPTKLLLRVLILFLQGSRESLLDVLVCYTMCWLPSAILLIWAWGRLGKRNGVHPGLMANFFLSGAILGCAYAAFFEILEEMAWQMISPSCTAGNFDVGYTIAGQPFPRPMTVTCGISVAGMWILTPGLIEETGKAIWLFLRLRKSLGDLPETCFGCLPANTSRVFCGWFKLAPTPYHVLLCSLAGGAGFECLENMKYVFSPSDRMPQESPVEVVFARALSSNLHMMWTGLIGLGLARRMFPSGGPGSSLLCVVMPSVVLHGLFDFGITLIQNVASRADRRKGMMDRGEAGELVHTHMDSGEASELLFLATALIVLASAGGWLALGMLTRRSRSCCFAPDFFDSASAARGCPAADAAARRPLLLAA</sequence>
<gene>
    <name evidence="2" type="ORF">PCOR1329_LOCUS61890</name>
</gene>
<feature type="transmembrane region" description="Helical" evidence="1">
    <location>
        <begin position="124"/>
        <end position="147"/>
    </location>
</feature>
<comment type="caution">
    <text evidence="2">The sequence shown here is derived from an EMBL/GenBank/DDBJ whole genome shotgun (WGS) entry which is preliminary data.</text>
</comment>
<keyword evidence="3" id="KW-1185">Reference proteome</keyword>
<evidence type="ECO:0000313" key="3">
    <source>
        <dbReference type="Proteomes" id="UP001189429"/>
    </source>
</evidence>
<dbReference type="Proteomes" id="UP001189429">
    <property type="component" value="Unassembled WGS sequence"/>
</dbReference>
<dbReference type="EMBL" id="CAUYUJ010017797">
    <property type="protein sequence ID" value="CAK0878000.1"/>
    <property type="molecule type" value="Genomic_DNA"/>
</dbReference>
<feature type="transmembrane region" description="Helical" evidence="1">
    <location>
        <begin position="408"/>
        <end position="430"/>
    </location>
</feature>
<keyword evidence="1" id="KW-0472">Membrane</keyword>
<feature type="transmembrane region" description="Helical" evidence="1">
    <location>
        <begin position="350"/>
        <end position="377"/>
    </location>
</feature>
<evidence type="ECO:0000256" key="1">
    <source>
        <dbReference type="SAM" id="Phobius"/>
    </source>
</evidence>
<accession>A0ABN9VWW8</accession>
<evidence type="ECO:0000313" key="2">
    <source>
        <dbReference type="EMBL" id="CAK0878000.1"/>
    </source>
</evidence>
<proteinExistence type="predicted"/>
<dbReference type="Pfam" id="PF13367">
    <property type="entry name" value="PrsW-protease"/>
    <property type="match status" value="1"/>
</dbReference>
<feature type="transmembrane region" description="Helical" evidence="1">
    <location>
        <begin position="159"/>
        <end position="181"/>
    </location>
</feature>
<keyword evidence="1" id="KW-0812">Transmembrane</keyword>
<feature type="transmembrane region" description="Helical" evidence="1">
    <location>
        <begin position="317"/>
        <end position="338"/>
    </location>
</feature>
<reference evidence="2" key="1">
    <citation type="submission" date="2023-10" db="EMBL/GenBank/DDBJ databases">
        <authorList>
            <person name="Chen Y."/>
            <person name="Shah S."/>
            <person name="Dougan E. K."/>
            <person name="Thang M."/>
            <person name="Chan C."/>
        </authorList>
    </citation>
    <scope>NUCLEOTIDE SEQUENCE [LARGE SCALE GENOMIC DNA]</scope>
</reference>
<name>A0ABN9VWW8_9DINO</name>
<organism evidence="2 3">
    <name type="scientific">Prorocentrum cordatum</name>
    <dbReference type="NCBI Taxonomy" id="2364126"/>
    <lineage>
        <taxon>Eukaryota</taxon>
        <taxon>Sar</taxon>
        <taxon>Alveolata</taxon>
        <taxon>Dinophyceae</taxon>
        <taxon>Prorocentrales</taxon>
        <taxon>Prorocentraceae</taxon>
        <taxon>Prorocentrum</taxon>
    </lineage>
</organism>
<keyword evidence="1" id="KW-1133">Transmembrane helix</keyword>
<dbReference type="InterPro" id="IPR026898">
    <property type="entry name" value="PrsW"/>
</dbReference>
<protein>
    <recommendedName>
        <fullName evidence="4">PrsW family intramembrane metalloprotease</fullName>
    </recommendedName>
</protein>
<evidence type="ECO:0008006" key="4">
    <source>
        <dbReference type="Google" id="ProtNLM"/>
    </source>
</evidence>